<organism evidence="2 3">
    <name type="scientific">Rhizopus oryzae</name>
    <name type="common">Mucormycosis agent</name>
    <name type="synonym">Rhizopus arrhizus var. delemar</name>
    <dbReference type="NCBI Taxonomy" id="64495"/>
    <lineage>
        <taxon>Eukaryota</taxon>
        <taxon>Fungi</taxon>
        <taxon>Fungi incertae sedis</taxon>
        <taxon>Mucoromycota</taxon>
        <taxon>Mucoromycotina</taxon>
        <taxon>Mucoromycetes</taxon>
        <taxon>Mucorales</taxon>
        <taxon>Mucorineae</taxon>
        <taxon>Rhizopodaceae</taxon>
        <taxon>Rhizopus</taxon>
    </lineage>
</organism>
<proteinExistence type="predicted"/>
<dbReference type="OrthoDB" id="2223156at2759"/>
<accession>A0A9P7BYK0</accession>
<evidence type="ECO:0000313" key="2">
    <source>
        <dbReference type="EMBL" id="KAG1316121.1"/>
    </source>
</evidence>
<comment type="caution">
    <text evidence="2">The sequence shown here is derived from an EMBL/GenBank/DDBJ whole genome shotgun (WGS) entry which is preliminary data.</text>
</comment>
<sequence>MTDNVGFEYLSLSEQDHVEQVTEEVAASLVSMMRSSEEEENVDDLGNKSEAGKSNDAPIQPKIEAFSNAHASKTGLKKKNNTYSSYNTNQIGRFLLLVTEKSPIKTAAVDAIINLSSAYQFKNQWEEEGTFLQTAKITSGVVFL</sequence>
<gene>
    <name evidence="2" type="ORF">G6F64_000089</name>
</gene>
<dbReference type="AlphaFoldDB" id="A0A9P7BYK0"/>
<protein>
    <submittedName>
        <fullName evidence="2">Uncharacterized protein</fullName>
    </submittedName>
</protein>
<dbReference type="Proteomes" id="UP000716291">
    <property type="component" value="Unassembled WGS sequence"/>
</dbReference>
<evidence type="ECO:0000313" key="3">
    <source>
        <dbReference type="Proteomes" id="UP000716291"/>
    </source>
</evidence>
<keyword evidence="3" id="KW-1185">Reference proteome</keyword>
<reference evidence="2" key="1">
    <citation type="journal article" date="2020" name="Microb. Genom.">
        <title>Genetic diversity of clinical and environmental Mucorales isolates obtained from an investigation of mucormycosis cases among solid organ transplant recipients.</title>
        <authorList>
            <person name="Nguyen M.H."/>
            <person name="Kaul D."/>
            <person name="Muto C."/>
            <person name="Cheng S.J."/>
            <person name="Richter R.A."/>
            <person name="Bruno V.M."/>
            <person name="Liu G."/>
            <person name="Beyhan S."/>
            <person name="Sundermann A.J."/>
            <person name="Mounaud S."/>
            <person name="Pasculle A.W."/>
            <person name="Nierman W.C."/>
            <person name="Driscoll E."/>
            <person name="Cumbie R."/>
            <person name="Clancy C.J."/>
            <person name="Dupont C.L."/>
        </authorList>
    </citation>
    <scope>NUCLEOTIDE SEQUENCE</scope>
    <source>
        <strain evidence="2">GL11</strain>
    </source>
</reference>
<dbReference type="EMBL" id="JAANQT010000006">
    <property type="protein sequence ID" value="KAG1316121.1"/>
    <property type="molecule type" value="Genomic_DNA"/>
</dbReference>
<evidence type="ECO:0000256" key="1">
    <source>
        <dbReference type="SAM" id="MobiDB-lite"/>
    </source>
</evidence>
<name>A0A9P7BYK0_RHIOR</name>
<feature type="region of interest" description="Disordered" evidence="1">
    <location>
        <begin position="33"/>
        <end position="59"/>
    </location>
</feature>